<feature type="domain" description="HD Cas3-type" evidence="11">
    <location>
        <begin position="18"/>
        <end position="240"/>
    </location>
</feature>
<evidence type="ECO:0000256" key="4">
    <source>
        <dbReference type="ARBA" id="ARBA00022723"/>
    </source>
</evidence>
<dbReference type="Pfam" id="PF00270">
    <property type="entry name" value="DEAD"/>
    <property type="match status" value="1"/>
</dbReference>
<keyword evidence="6" id="KW-0378">Hydrolase</keyword>
<organism evidence="12 13">
    <name type="scientific">Sporolactobacillus putidus</name>
    <dbReference type="NCBI Taxonomy" id="492735"/>
    <lineage>
        <taxon>Bacteria</taxon>
        <taxon>Bacillati</taxon>
        <taxon>Bacillota</taxon>
        <taxon>Bacilli</taxon>
        <taxon>Bacillales</taxon>
        <taxon>Sporolactobacillaceae</taxon>
        <taxon>Sporolactobacillus</taxon>
    </lineage>
</organism>
<dbReference type="InterPro" id="IPR054712">
    <property type="entry name" value="Cas3-like_dom"/>
</dbReference>
<comment type="similarity">
    <text evidence="1">In the N-terminal section; belongs to the CRISPR-associated nuclease Cas3-HD family.</text>
</comment>
<dbReference type="GO" id="GO:0004518">
    <property type="term" value="F:nuclease activity"/>
    <property type="evidence" value="ECO:0007669"/>
    <property type="project" value="UniProtKB-KW"/>
</dbReference>
<evidence type="ECO:0000256" key="6">
    <source>
        <dbReference type="ARBA" id="ARBA00022801"/>
    </source>
</evidence>
<keyword evidence="5" id="KW-0547">Nucleotide-binding</keyword>
<dbReference type="AlphaFoldDB" id="A0A917S5W4"/>
<keyword evidence="13" id="KW-1185">Reference proteome</keyword>
<protein>
    <submittedName>
        <fullName evidence="12">CRISPR-associated helicase/endonuclease Cas3</fullName>
    </submittedName>
</protein>
<dbReference type="NCBIfam" id="TIGR01596">
    <property type="entry name" value="cas3_HD"/>
    <property type="match status" value="1"/>
</dbReference>
<evidence type="ECO:0000256" key="8">
    <source>
        <dbReference type="ARBA" id="ARBA00022840"/>
    </source>
</evidence>
<keyword evidence="4" id="KW-0479">Metal-binding</keyword>
<dbReference type="Gene3D" id="1.10.3210.30">
    <property type="match status" value="1"/>
</dbReference>
<gene>
    <name evidence="12" type="ORF">GCM10007968_24130</name>
</gene>
<dbReference type="CDD" id="cd09641">
    <property type="entry name" value="Cas3''_I"/>
    <property type="match status" value="1"/>
</dbReference>
<dbReference type="InterPro" id="IPR011545">
    <property type="entry name" value="DEAD/DEAH_box_helicase_dom"/>
</dbReference>
<dbReference type="EMBL" id="BMOK01000011">
    <property type="protein sequence ID" value="GGL59322.1"/>
    <property type="molecule type" value="Genomic_DNA"/>
</dbReference>
<dbReference type="GO" id="GO:0016787">
    <property type="term" value="F:hydrolase activity"/>
    <property type="evidence" value="ECO:0007669"/>
    <property type="project" value="UniProtKB-KW"/>
</dbReference>
<evidence type="ECO:0000256" key="5">
    <source>
        <dbReference type="ARBA" id="ARBA00022741"/>
    </source>
</evidence>
<accession>A0A917S5W4</accession>
<name>A0A917S5W4_9BACL</name>
<reference evidence="12" key="2">
    <citation type="submission" date="2020-09" db="EMBL/GenBank/DDBJ databases">
        <authorList>
            <person name="Sun Q."/>
            <person name="Ohkuma M."/>
        </authorList>
    </citation>
    <scope>NUCLEOTIDE SEQUENCE</scope>
    <source>
        <strain evidence="12">JCM 15325</strain>
    </source>
</reference>
<keyword evidence="8" id="KW-0067">ATP-binding</keyword>
<dbReference type="GO" id="GO:0005524">
    <property type="term" value="F:ATP binding"/>
    <property type="evidence" value="ECO:0007669"/>
    <property type="project" value="UniProtKB-KW"/>
</dbReference>
<dbReference type="PROSITE" id="PS51643">
    <property type="entry name" value="HD_CAS3"/>
    <property type="match status" value="1"/>
</dbReference>
<reference evidence="12" key="1">
    <citation type="journal article" date="2014" name="Int. J. Syst. Evol. Microbiol.">
        <title>Complete genome sequence of Corynebacterium casei LMG S-19264T (=DSM 44701T), isolated from a smear-ripened cheese.</title>
        <authorList>
            <consortium name="US DOE Joint Genome Institute (JGI-PGF)"/>
            <person name="Walter F."/>
            <person name="Albersmeier A."/>
            <person name="Kalinowski J."/>
            <person name="Ruckert C."/>
        </authorList>
    </citation>
    <scope>NUCLEOTIDE SEQUENCE</scope>
    <source>
        <strain evidence="12">JCM 15325</strain>
    </source>
</reference>
<sequence>MTIKQYLDTHSTLYAHSENSRKETLMAHSELVLHYYYKLSGQNHINLNCMIDKLTFDEEVLDQDDKTILAHAFEEAIYLHDLGKINSEFQRVKMGQQIPKSDYNNTNHSLLSSLLYLDIWEDRFKHLAKDEWKKAFLRYIIVIFSYIISRHHTYLEDFNLHDYSQKLNALYEEVVKHKEVLTFYLFKDRLIKTSIAQKSAEDCDFRLETEKYCISDQEEDTSLYLLAKLLYSCLVTCDFLATYEFFNQKKPCFYYLNTEDKNALIKQFECSDIYKSIQEYKAYHENPEIKPINKLRSSLFIETEEQLKRNIGQSIYYLDAPTGSGKTIISMNLALNLLKNRDNLNKIVYVFPFNTLIDQTKNKLDEWFSDLGKSYRIQVVNSVTPIVQENEKREQVEASLVEQIDYDEELLRRQLLQYPVTLTSHVNLFNHLFGIGRESNLGLATLANSVVILDEIQSYRNEIWPEMIQMLNDISEMYHIVFIIMSATLPKLDQLLERKQTFTPLVVNKRKYFSHPIFKNRVLLNYDLLNEGKLSVDRLVQIIIQTKQKHGEVRMLVELIKKASARKVYDQLKHDIPDQMIIELTGDDSRFTRKKMINLIQGTEDQPPLKDVVVIATQVIEAGVDIDMDVGMKDISLLDSEEQFLGRINRSASKKNCWAYFFDLDSASMIYKKDLRLEKDLRNLDYQMDLIDKKFDHFYQLVFNRFVQIRDKRDEHFRYFESMVNGLQFQCIANHLVLIDQKTYSLVLNFPVTIDQRILTGESTWKAFKQMLKNDRLSYAEQRVKLSMLSAQLDYFTFNTLKKPHFFDERVGNLYYIQNPSDFIEKDQFIDVWKFRPDKYVEDDDLL</sequence>
<dbReference type="GO" id="GO:0003676">
    <property type="term" value="F:nucleic acid binding"/>
    <property type="evidence" value="ECO:0007669"/>
    <property type="project" value="InterPro"/>
</dbReference>
<keyword evidence="3" id="KW-0540">Nuclease</keyword>
<comment type="similarity">
    <text evidence="2">In the central section; belongs to the CRISPR-associated helicase Cas3 family.</text>
</comment>
<keyword evidence="7" id="KW-0347">Helicase</keyword>
<dbReference type="GO" id="GO:0046872">
    <property type="term" value="F:metal ion binding"/>
    <property type="evidence" value="ECO:0007669"/>
    <property type="project" value="UniProtKB-KW"/>
</dbReference>
<dbReference type="PANTHER" id="PTHR47961:SF6">
    <property type="entry name" value="DNA-DIRECTED DNA POLYMERASE"/>
    <property type="match status" value="1"/>
</dbReference>
<dbReference type="InterPro" id="IPR006474">
    <property type="entry name" value="Helicase_Cas3_CRISPR-ass_core"/>
</dbReference>
<dbReference type="SMART" id="SM00487">
    <property type="entry name" value="DEXDc"/>
    <property type="match status" value="1"/>
</dbReference>
<dbReference type="RefSeq" id="WP_188803697.1">
    <property type="nucleotide sequence ID" value="NZ_BMOK01000011.1"/>
</dbReference>
<dbReference type="Pfam" id="PF22590">
    <property type="entry name" value="Cas3-like_C_2"/>
    <property type="match status" value="1"/>
</dbReference>
<dbReference type="Proteomes" id="UP000654670">
    <property type="component" value="Unassembled WGS sequence"/>
</dbReference>
<proteinExistence type="inferred from homology"/>
<dbReference type="InterPro" id="IPR006483">
    <property type="entry name" value="CRISPR-assoc_Cas3_HD"/>
</dbReference>
<feature type="domain" description="Helicase ATP-binding" evidence="10">
    <location>
        <begin position="307"/>
        <end position="507"/>
    </location>
</feature>
<dbReference type="GO" id="GO:0004386">
    <property type="term" value="F:helicase activity"/>
    <property type="evidence" value="ECO:0007669"/>
    <property type="project" value="UniProtKB-KW"/>
</dbReference>
<dbReference type="PANTHER" id="PTHR47961">
    <property type="entry name" value="DNA POLYMERASE THETA, PUTATIVE (AFU_ORTHOLOGUE AFUA_1G05260)-RELATED"/>
    <property type="match status" value="1"/>
</dbReference>
<keyword evidence="9" id="KW-0051">Antiviral defense</keyword>
<dbReference type="InterPro" id="IPR050474">
    <property type="entry name" value="Hel308_SKI2-like"/>
</dbReference>
<evidence type="ECO:0000313" key="13">
    <source>
        <dbReference type="Proteomes" id="UP000654670"/>
    </source>
</evidence>
<dbReference type="InterPro" id="IPR027417">
    <property type="entry name" value="P-loop_NTPase"/>
</dbReference>
<evidence type="ECO:0000313" key="12">
    <source>
        <dbReference type="EMBL" id="GGL59322.1"/>
    </source>
</evidence>
<dbReference type="SUPFAM" id="SSF52540">
    <property type="entry name" value="P-loop containing nucleoside triphosphate hydrolases"/>
    <property type="match status" value="1"/>
</dbReference>
<dbReference type="InterPro" id="IPR038257">
    <property type="entry name" value="CRISPR-assoc_Cas3_HD_sf"/>
</dbReference>
<evidence type="ECO:0000256" key="7">
    <source>
        <dbReference type="ARBA" id="ARBA00022806"/>
    </source>
</evidence>
<evidence type="ECO:0000256" key="2">
    <source>
        <dbReference type="ARBA" id="ARBA00009046"/>
    </source>
</evidence>
<evidence type="ECO:0000256" key="3">
    <source>
        <dbReference type="ARBA" id="ARBA00022722"/>
    </source>
</evidence>
<evidence type="ECO:0000256" key="9">
    <source>
        <dbReference type="ARBA" id="ARBA00023118"/>
    </source>
</evidence>
<evidence type="ECO:0000259" key="11">
    <source>
        <dbReference type="PROSITE" id="PS51643"/>
    </source>
</evidence>
<dbReference type="PROSITE" id="PS51192">
    <property type="entry name" value="HELICASE_ATP_BIND_1"/>
    <property type="match status" value="1"/>
</dbReference>
<dbReference type="GO" id="GO:0051607">
    <property type="term" value="P:defense response to virus"/>
    <property type="evidence" value="ECO:0007669"/>
    <property type="project" value="UniProtKB-KW"/>
</dbReference>
<evidence type="ECO:0000256" key="1">
    <source>
        <dbReference type="ARBA" id="ARBA00006847"/>
    </source>
</evidence>
<dbReference type="Gene3D" id="3.40.50.300">
    <property type="entry name" value="P-loop containing nucleotide triphosphate hydrolases"/>
    <property type="match status" value="2"/>
</dbReference>
<dbReference type="NCBIfam" id="TIGR01587">
    <property type="entry name" value="cas3_core"/>
    <property type="match status" value="1"/>
</dbReference>
<dbReference type="InterPro" id="IPR014001">
    <property type="entry name" value="Helicase_ATP-bd"/>
</dbReference>
<evidence type="ECO:0000259" key="10">
    <source>
        <dbReference type="PROSITE" id="PS51192"/>
    </source>
</evidence>
<comment type="caution">
    <text evidence="12">The sequence shown here is derived from an EMBL/GenBank/DDBJ whole genome shotgun (WGS) entry which is preliminary data.</text>
</comment>